<sequence length="565" mass="64098">MATKNGAPIFRPNSRAEVERLLKLRRTSQQDCLRLLVEKAVDKVAWSFLAKVFEFDDTGQRAFDCFLQISSDKTYLFWGTTAAYRMTMCLLKRCLMSELFSSDGEPRSIASLIHSITSKYWWAYCSIKGPSYLVFQDLFQFLQQPDFRVRWDFDKLLQLLVALEGEGSSCLAVVIAAACGVLDDFIKKLKKQPKGLTGGLMTAFWQSMHAAAWNIAARILQEDLGRKSFKWRARLYCGCVCETFPSSCLKRKGDAMPTVLDAFLRVCRDNGWYGAGALVAHWRDHAEGARMLVREENEGRVSVVMSMVIGDLQSGGAVHWHVALDLVRGLGRQEEIGKLLNLAFDVNQKHNHCQHVVMRSLASLCQNGKLLLRVCRFAADHGLVNMFNKLLPKYLLHFQSTKSYDYVSDSESLLGSVAISLANCCWGSDSQTTALLQRRERVYRILCKCVEAGLSTAPSHKLWVSNVKETALYKAVVYGALNLVRVLYMTVSNAELRRLRRERMIRVHLNQPNFRDIRQYLDVICSTPRSLEDLCRLTVSRHLGCGVDRKCRGLSLGLPMRLVYK</sequence>
<reference evidence="1 2" key="1">
    <citation type="journal article" date="2023" name="Sci. Data">
        <title>Genome assembly of the Korean intertidal mud-creeper Batillaria attramentaria.</title>
        <authorList>
            <person name="Patra A.K."/>
            <person name="Ho P.T."/>
            <person name="Jun S."/>
            <person name="Lee S.J."/>
            <person name="Kim Y."/>
            <person name="Won Y.J."/>
        </authorList>
    </citation>
    <scope>NUCLEOTIDE SEQUENCE [LARGE SCALE GENOMIC DNA]</scope>
    <source>
        <strain evidence="1">Wonlab-2016</strain>
    </source>
</reference>
<dbReference type="AlphaFoldDB" id="A0ABD0KRU0"/>
<comment type="caution">
    <text evidence="1">The sequence shown here is derived from an EMBL/GenBank/DDBJ whole genome shotgun (WGS) entry which is preliminary data.</text>
</comment>
<protein>
    <submittedName>
        <fullName evidence="1">Uncharacterized protein</fullName>
    </submittedName>
</protein>
<name>A0ABD0KRU0_9CAEN</name>
<feature type="non-terminal residue" evidence="1">
    <location>
        <position position="565"/>
    </location>
</feature>
<keyword evidence="2" id="KW-1185">Reference proteome</keyword>
<accession>A0ABD0KRU0</accession>
<proteinExistence type="predicted"/>
<dbReference type="Proteomes" id="UP001519460">
    <property type="component" value="Unassembled WGS sequence"/>
</dbReference>
<dbReference type="EMBL" id="JACVVK020000132">
    <property type="protein sequence ID" value="KAK7489919.1"/>
    <property type="molecule type" value="Genomic_DNA"/>
</dbReference>
<organism evidence="1 2">
    <name type="scientific">Batillaria attramentaria</name>
    <dbReference type="NCBI Taxonomy" id="370345"/>
    <lineage>
        <taxon>Eukaryota</taxon>
        <taxon>Metazoa</taxon>
        <taxon>Spiralia</taxon>
        <taxon>Lophotrochozoa</taxon>
        <taxon>Mollusca</taxon>
        <taxon>Gastropoda</taxon>
        <taxon>Caenogastropoda</taxon>
        <taxon>Sorbeoconcha</taxon>
        <taxon>Cerithioidea</taxon>
        <taxon>Batillariidae</taxon>
        <taxon>Batillaria</taxon>
    </lineage>
</organism>
<gene>
    <name evidence="1" type="ORF">BaRGS_00018784</name>
</gene>
<evidence type="ECO:0000313" key="2">
    <source>
        <dbReference type="Proteomes" id="UP001519460"/>
    </source>
</evidence>
<evidence type="ECO:0000313" key="1">
    <source>
        <dbReference type="EMBL" id="KAK7489919.1"/>
    </source>
</evidence>